<evidence type="ECO:0000313" key="3">
    <source>
        <dbReference type="Proteomes" id="UP001187192"/>
    </source>
</evidence>
<protein>
    <submittedName>
        <fullName evidence="2">Uncharacterized protein</fullName>
    </submittedName>
</protein>
<evidence type="ECO:0000256" key="1">
    <source>
        <dbReference type="SAM" id="MobiDB-lite"/>
    </source>
</evidence>
<dbReference type="EMBL" id="BTGU01000026">
    <property type="protein sequence ID" value="GMN47754.1"/>
    <property type="molecule type" value="Genomic_DNA"/>
</dbReference>
<sequence>MSQPPLPGPVNSDEGSPIPNQICAPLASLTGQIRPPRNLAPHPPPAMKRLSPPEALEGDKPPTREPDNPRQRPATNIATPPMMTSPRPTDVQNEGPPPPPPKPFISEVDPSIPERVQTGSNPNLL</sequence>
<dbReference type="Proteomes" id="UP001187192">
    <property type="component" value="Unassembled WGS sequence"/>
</dbReference>
<accession>A0AA88DIX9</accession>
<dbReference type="AlphaFoldDB" id="A0AA88DIX9"/>
<name>A0AA88DIX9_FICCA</name>
<keyword evidence="3" id="KW-1185">Reference proteome</keyword>
<evidence type="ECO:0000313" key="2">
    <source>
        <dbReference type="EMBL" id="GMN47754.1"/>
    </source>
</evidence>
<feature type="compositionally biased region" description="Basic and acidic residues" evidence="1">
    <location>
        <begin position="57"/>
        <end position="70"/>
    </location>
</feature>
<feature type="region of interest" description="Disordered" evidence="1">
    <location>
        <begin position="1"/>
        <end position="125"/>
    </location>
</feature>
<organism evidence="2 3">
    <name type="scientific">Ficus carica</name>
    <name type="common">Common fig</name>
    <dbReference type="NCBI Taxonomy" id="3494"/>
    <lineage>
        <taxon>Eukaryota</taxon>
        <taxon>Viridiplantae</taxon>
        <taxon>Streptophyta</taxon>
        <taxon>Embryophyta</taxon>
        <taxon>Tracheophyta</taxon>
        <taxon>Spermatophyta</taxon>
        <taxon>Magnoliopsida</taxon>
        <taxon>eudicotyledons</taxon>
        <taxon>Gunneridae</taxon>
        <taxon>Pentapetalae</taxon>
        <taxon>rosids</taxon>
        <taxon>fabids</taxon>
        <taxon>Rosales</taxon>
        <taxon>Moraceae</taxon>
        <taxon>Ficeae</taxon>
        <taxon>Ficus</taxon>
    </lineage>
</organism>
<gene>
    <name evidence="2" type="ORF">TIFTF001_016937</name>
</gene>
<comment type="caution">
    <text evidence="2">The sequence shown here is derived from an EMBL/GenBank/DDBJ whole genome shotgun (WGS) entry which is preliminary data.</text>
</comment>
<proteinExistence type="predicted"/>
<reference evidence="2" key="1">
    <citation type="submission" date="2023-07" db="EMBL/GenBank/DDBJ databases">
        <title>draft genome sequence of fig (Ficus carica).</title>
        <authorList>
            <person name="Takahashi T."/>
            <person name="Nishimura K."/>
        </authorList>
    </citation>
    <scope>NUCLEOTIDE SEQUENCE</scope>
</reference>